<protein>
    <submittedName>
        <fullName evidence="6">Biotin synthase-related enzyme</fullName>
    </submittedName>
</protein>
<keyword evidence="2" id="KW-0479">Metal-binding</keyword>
<evidence type="ECO:0000256" key="3">
    <source>
        <dbReference type="ARBA" id="ARBA00023004"/>
    </source>
</evidence>
<dbReference type="SFLD" id="SFLDS00029">
    <property type="entry name" value="Radical_SAM"/>
    <property type="match status" value="1"/>
</dbReference>
<proteinExistence type="predicted"/>
<keyword evidence="3" id="KW-0408">Iron</keyword>
<dbReference type="RefSeq" id="WP_025773846.1">
    <property type="nucleotide sequence ID" value="NZ_DF238840.1"/>
</dbReference>
<dbReference type="Gene3D" id="3.20.20.70">
    <property type="entry name" value="Aldolase class I"/>
    <property type="match status" value="1"/>
</dbReference>
<dbReference type="GO" id="GO:0051536">
    <property type="term" value="F:iron-sulfur cluster binding"/>
    <property type="evidence" value="ECO:0007669"/>
    <property type="project" value="UniProtKB-KW"/>
</dbReference>
<dbReference type="SFLD" id="SFLDG01098">
    <property type="entry name" value="Uncharacterised_Radical_SAM_Su"/>
    <property type="match status" value="1"/>
</dbReference>
<dbReference type="SUPFAM" id="SSF102114">
    <property type="entry name" value="Radical SAM enzymes"/>
    <property type="match status" value="1"/>
</dbReference>
<dbReference type="GO" id="GO:0046872">
    <property type="term" value="F:metal ion binding"/>
    <property type="evidence" value="ECO:0007669"/>
    <property type="project" value="UniProtKB-KW"/>
</dbReference>
<organism evidence="6">
    <name type="scientific">Moorella thermoacetica Y72</name>
    <dbReference type="NCBI Taxonomy" id="1325331"/>
    <lineage>
        <taxon>Bacteria</taxon>
        <taxon>Bacillati</taxon>
        <taxon>Bacillota</taxon>
        <taxon>Clostridia</taxon>
        <taxon>Neomoorellales</taxon>
        <taxon>Neomoorellaceae</taxon>
        <taxon>Neomoorella</taxon>
    </lineage>
</organism>
<keyword evidence="4" id="KW-0411">Iron-sulfur</keyword>
<dbReference type="InterPro" id="IPR007197">
    <property type="entry name" value="rSAM"/>
</dbReference>
<keyword evidence="1" id="KW-0949">S-adenosyl-L-methionine</keyword>
<evidence type="ECO:0000313" key="6">
    <source>
        <dbReference type="EMBL" id="GAF26129.1"/>
    </source>
</evidence>
<evidence type="ECO:0000259" key="5">
    <source>
        <dbReference type="PROSITE" id="PS51918"/>
    </source>
</evidence>
<dbReference type="PROSITE" id="PS51918">
    <property type="entry name" value="RADICAL_SAM"/>
    <property type="match status" value="1"/>
</dbReference>
<dbReference type="CDD" id="cd01335">
    <property type="entry name" value="Radical_SAM"/>
    <property type="match status" value="1"/>
</dbReference>
<feature type="domain" description="Radical SAM core" evidence="5">
    <location>
        <begin position="31"/>
        <end position="264"/>
    </location>
</feature>
<dbReference type="InterPro" id="IPR013785">
    <property type="entry name" value="Aldolase_TIM"/>
</dbReference>
<dbReference type="Pfam" id="PF04055">
    <property type="entry name" value="Radical_SAM"/>
    <property type="match status" value="1"/>
</dbReference>
<dbReference type="InterPro" id="IPR006638">
    <property type="entry name" value="Elp3/MiaA/NifB-like_rSAM"/>
</dbReference>
<evidence type="ECO:0000256" key="1">
    <source>
        <dbReference type="ARBA" id="ARBA00022691"/>
    </source>
</evidence>
<dbReference type="Proteomes" id="UP000063718">
    <property type="component" value="Unassembled WGS sequence"/>
</dbReference>
<dbReference type="SMART" id="SM00729">
    <property type="entry name" value="Elp3"/>
    <property type="match status" value="1"/>
</dbReference>
<dbReference type="EMBL" id="DF238840">
    <property type="protein sequence ID" value="GAF26129.1"/>
    <property type="molecule type" value="Genomic_DNA"/>
</dbReference>
<name>A0A0S6UAK4_NEOTH</name>
<dbReference type="GO" id="GO:0003824">
    <property type="term" value="F:catalytic activity"/>
    <property type="evidence" value="ECO:0007669"/>
    <property type="project" value="InterPro"/>
</dbReference>
<evidence type="ECO:0000256" key="2">
    <source>
        <dbReference type="ARBA" id="ARBA00022723"/>
    </source>
</evidence>
<gene>
    <name evidence="6" type="ORF">MTY_1468</name>
</gene>
<evidence type="ECO:0000256" key="4">
    <source>
        <dbReference type="ARBA" id="ARBA00023014"/>
    </source>
</evidence>
<dbReference type="InterPro" id="IPR058240">
    <property type="entry name" value="rSAM_sf"/>
</dbReference>
<accession>A0A0S6UAK4</accession>
<dbReference type="AlphaFoldDB" id="A0A0S6UAK4"/>
<reference evidence="6" key="1">
    <citation type="journal article" date="2014" name="Gene">
        <title>Genome-guided analysis of transformation efficiency and carbon dioxide assimilation by Moorella thermoacetica Y72.</title>
        <authorList>
            <person name="Tsukahara K."/>
            <person name="Kita A."/>
            <person name="Nakashimada Y."/>
            <person name="Hoshino T."/>
            <person name="Murakami K."/>
        </authorList>
    </citation>
    <scope>NUCLEOTIDE SEQUENCE [LARGE SCALE GENOMIC DNA]</scope>
    <source>
        <strain evidence="6">Y72</strain>
    </source>
</reference>
<sequence>MPATSPEYVKTSTAAAITLGFQPGSFHRDARLTGLNLLLTYNEPCAGRCAYCGLSGNRLPDAEPTFIRVDWPVYALDAILKEVRRDSRGLERVCVGMPTHRRSWDDLLKVVNRWHRESDLLISALLTPTACRGRDFFELRAAGADMVGIAIDCATPELFERYRGRGVKGPHRWEEYWEGVSRAVTVFGRGRVGIHLIVGLGETEAEMIQTIQRAQDMGVRTHLFSFFPESGTILARRRQPPLGQYRRVQLARYIINEGLGRAEDMTFNDAGQVMDFGMDITPLVKAGEAFRTSGCPGKDGRTVACNRPYGNERPSQAIRNFPFAPEPGDIRAVERQLRQGLKGAVAHAG</sequence>